<keyword evidence="2" id="KW-1185">Reference proteome</keyword>
<protein>
    <submittedName>
        <fullName evidence="1">Uncharacterized protein</fullName>
    </submittedName>
</protein>
<evidence type="ECO:0000313" key="2">
    <source>
        <dbReference type="Proteomes" id="UP000728185"/>
    </source>
</evidence>
<sequence>MKQISQDYFNEAVHTNMELLDLSLDEAIEETITTFAIEGVDLSNIVKDMLKYETGHPGEDLVKRLKETEINDAEFLPLLQSLRAISAQSVAHRKLLVDYGLLDLLFSLVAKCASITTASAVQVLDLLADIINGQSQVLNTDERSRQLTIVLDLLAGYLKQPKNLLDTPDQMELVRSMYILLRQCCLENEAKRRQIADTGIIRDTTSMLFSMNLSTTMNLHLASQCQLLHDACAFIRSMTVDDDMSVEFGEGSANARNIASDKMVLKLFVKLAKGKFSPNYF</sequence>
<accession>A0A8E0RTH8</accession>
<dbReference type="EMBL" id="LUCM01005758">
    <property type="protein sequence ID" value="KAA0192333.1"/>
    <property type="molecule type" value="Genomic_DNA"/>
</dbReference>
<dbReference type="InterPro" id="IPR011989">
    <property type="entry name" value="ARM-like"/>
</dbReference>
<organism evidence="1 2">
    <name type="scientific">Fasciolopsis buskii</name>
    <dbReference type="NCBI Taxonomy" id="27845"/>
    <lineage>
        <taxon>Eukaryota</taxon>
        <taxon>Metazoa</taxon>
        <taxon>Spiralia</taxon>
        <taxon>Lophotrochozoa</taxon>
        <taxon>Platyhelminthes</taxon>
        <taxon>Trematoda</taxon>
        <taxon>Digenea</taxon>
        <taxon>Plagiorchiida</taxon>
        <taxon>Echinostomata</taxon>
        <taxon>Echinostomatoidea</taxon>
        <taxon>Fasciolidae</taxon>
        <taxon>Fasciolopsis</taxon>
    </lineage>
</organism>
<evidence type="ECO:0000313" key="1">
    <source>
        <dbReference type="EMBL" id="KAA0192333.1"/>
    </source>
</evidence>
<dbReference type="Gene3D" id="1.25.10.10">
    <property type="entry name" value="Leucine-rich Repeat Variant"/>
    <property type="match status" value="1"/>
</dbReference>
<dbReference type="Proteomes" id="UP000728185">
    <property type="component" value="Unassembled WGS sequence"/>
</dbReference>
<dbReference type="OrthoDB" id="449062at2759"/>
<reference evidence="1" key="1">
    <citation type="submission" date="2019-05" db="EMBL/GenBank/DDBJ databases">
        <title>Annotation for the trematode Fasciolopsis buski.</title>
        <authorList>
            <person name="Choi Y.-J."/>
        </authorList>
    </citation>
    <scope>NUCLEOTIDE SEQUENCE</scope>
    <source>
        <strain evidence="1">HT</strain>
        <tissue evidence="1">Whole worm</tissue>
    </source>
</reference>
<name>A0A8E0RTH8_9TREM</name>
<gene>
    <name evidence="1" type="ORF">FBUS_09484</name>
</gene>
<proteinExistence type="predicted"/>
<comment type="caution">
    <text evidence="1">The sequence shown here is derived from an EMBL/GenBank/DDBJ whole genome shotgun (WGS) entry which is preliminary data.</text>
</comment>
<dbReference type="AlphaFoldDB" id="A0A8E0RTH8"/>